<organism evidence="3 4">
    <name type="scientific">Piscinibacterium candidicorallinum</name>
    <dbReference type="NCBI Taxonomy" id="1793872"/>
    <lineage>
        <taxon>Bacteria</taxon>
        <taxon>Pseudomonadati</taxon>
        <taxon>Pseudomonadota</taxon>
        <taxon>Betaproteobacteria</taxon>
        <taxon>Burkholderiales</taxon>
        <taxon>Piscinibacterium</taxon>
    </lineage>
</organism>
<accession>A0ABV7H2V6</accession>
<sequence>MHMHHTPADSLIKTLTFAVLHFSVAFGVSYLITGSAPLATAIALIEPACNTVAYFFHERAWARWGQRRGNRAAAAPVHSAAVQS</sequence>
<dbReference type="EMBL" id="JBHRTI010000004">
    <property type="protein sequence ID" value="MFC3148244.1"/>
    <property type="molecule type" value="Genomic_DNA"/>
</dbReference>
<keyword evidence="1" id="KW-0812">Transmembrane</keyword>
<keyword evidence="1" id="KW-1133">Transmembrane helix</keyword>
<evidence type="ECO:0000313" key="4">
    <source>
        <dbReference type="Proteomes" id="UP001595556"/>
    </source>
</evidence>
<evidence type="ECO:0000313" key="3">
    <source>
        <dbReference type="EMBL" id="MFC3148244.1"/>
    </source>
</evidence>
<protein>
    <submittedName>
        <fullName evidence="3">DUF2061 domain-containing protein</fullName>
    </submittedName>
</protein>
<comment type="caution">
    <text evidence="3">The sequence shown here is derived from an EMBL/GenBank/DDBJ whole genome shotgun (WGS) entry which is preliminary data.</text>
</comment>
<keyword evidence="1" id="KW-0472">Membrane</keyword>
<dbReference type="Proteomes" id="UP001595556">
    <property type="component" value="Unassembled WGS sequence"/>
</dbReference>
<proteinExistence type="predicted"/>
<name>A0ABV7H2V6_9BURK</name>
<reference evidence="4" key="1">
    <citation type="journal article" date="2019" name="Int. J. Syst. Evol. Microbiol.">
        <title>The Global Catalogue of Microorganisms (GCM) 10K type strain sequencing project: providing services to taxonomists for standard genome sequencing and annotation.</title>
        <authorList>
            <consortium name="The Broad Institute Genomics Platform"/>
            <consortium name="The Broad Institute Genome Sequencing Center for Infectious Disease"/>
            <person name="Wu L."/>
            <person name="Ma J."/>
        </authorList>
    </citation>
    <scope>NUCLEOTIDE SEQUENCE [LARGE SCALE GENOMIC DNA]</scope>
    <source>
        <strain evidence="4">KCTC 52168</strain>
    </source>
</reference>
<gene>
    <name evidence="3" type="ORF">ACFOEN_11390</name>
</gene>
<dbReference type="InterPro" id="IPR018638">
    <property type="entry name" value="DUF2061_membrane"/>
</dbReference>
<dbReference type="Pfam" id="PF09834">
    <property type="entry name" value="DUF2061"/>
    <property type="match status" value="1"/>
</dbReference>
<dbReference type="RefSeq" id="WP_414859560.1">
    <property type="nucleotide sequence ID" value="NZ_CP180191.1"/>
</dbReference>
<evidence type="ECO:0000256" key="1">
    <source>
        <dbReference type="SAM" id="Phobius"/>
    </source>
</evidence>
<feature type="transmembrane region" description="Helical" evidence="1">
    <location>
        <begin position="12"/>
        <end position="32"/>
    </location>
</feature>
<evidence type="ECO:0000259" key="2">
    <source>
        <dbReference type="Pfam" id="PF09834"/>
    </source>
</evidence>
<feature type="domain" description="DUF2061" evidence="2">
    <location>
        <begin position="11"/>
        <end position="62"/>
    </location>
</feature>
<keyword evidence="4" id="KW-1185">Reference proteome</keyword>